<dbReference type="Proteomes" id="UP001239626">
    <property type="component" value="Unassembled WGS sequence"/>
</dbReference>
<evidence type="ECO:0000313" key="5">
    <source>
        <dbReference type="Proteomes" id="UP001239626"/>
    </source>
</evidence>
<comment type="caution">
    <text evidence="4">The sequence shown here is derived from an EMBL/GenBank/DDBJ whole genome shotgun (WGS) entry which is preliminary data.</text>
</comment>
<feature type="domain" description="MobA-like NTP transferase" evidence="3">
    <location>
        <begin position="30"/>
        <end position="184"/>
    </location>
</feature>
<dbReference type="EMBL" id="JAUSVB010000001">
    <property type="protein sequence ID" value="MDQ0372511.1"/>
    <property type="molecule type" value="Genomic_DNA"/>
</dbReference>
<dbReference type="PANTHER" id="PTHR19136:SF81">
    <property type="entry name" value="MOLYBDENUM COFACTOR GUANYLYLTRANSFERASE"/>
    <property type="match status" value="1"/>
</dbReference>
<evidence type="ECO:0000313" key="4">
    <source>
        <dbReference type="EMBL" id="MDQ0372511.1"/>
    </source>
</evidence>
<keyword evidence="1" id="KW-0808">Transferase</keyword>
<dbReference type="Gene3D" id="3.90.550.10">
    <property type="entry name" value="Spore Coat Polysaccharide Biosynthesis Protein SpsA, Chain A"/>
    <property type="match status" value="1"/>
</dbReference>
<feature type="region of interest" description="Disordered" evidence="2">
    <location>
        <begin position="1"/>
        <end position="21"/>
    </location>
</feature>
<dbReference type="PANTHER" id="PTHR19136">
    <property type="entry name" value="MOLYBDENUM COFACTOR GUANYLYLTRANSFERASE"/>
    <property type="match status" value="1"/>
</dbReference>
<sequence>MTQPGDDAVGRAPAGDAGTGDVVARPAFDAIVLAGGRARRLGGASKPDVEVGGVALLDRALAAVAGASHVVVVGPPQVARPGIATVLEDPPDGGPLAGLAAGLDALPADGPDLVVVLACDVPGAGRVLPDLLDAATGGAPAGGPASAEPTVVDGARMVGADGRPQHLVAVYRRTSLRTALDGLPTVHGAAVHRLVEGLRLADVVDDDEATADADTWADVERLDARLSDRIDP</sequence>
<name>A0ABU0EB60_9CELL</name>
<dbReference type="SUPFAM" id="SSF53448">
    <property type="entry name" value="Nucleotide-diphospho-sugar transferases"/>
    <property type="match status" value="1"/>
</dbReference>
<evidence type="ECO:0000256" key="2">
    <source>
        <dbReference type="SAM" id="MobiDB-lite"/>
    </source>
</evidence>
<proteinExistence type="predicted"/>
<evidence type="ECO:0000259" key="3">
    <source>
        <dbReference type="Pfam" id="PF12804"/>
    </source>
</evidence>
<evidence type="ECO:0000256" key="1">
    <source>
        <dbReference type="ARBA" id="ARBA00022679"/>
    </source>
</evidence>
<reference evidence="4 5" key="1">
    <citation type="submission" date="2023-07" db="EMBL/GenBank/DDBJ databases">
        <title>Sorghum-associated microbial communities from plants grown in Nebraska, USA.</title>
        <authorList>
            <person name="Schachtman D."/>
        </authorList>
    </citation>
    <scope>NUCLEOTIDE SEQUENCE [LARGE SCALE GENOMIC DNA]</scope>
    <source>
        <strain evidence="4 5">BE332</strain>
    </source>
</reference>
<keyword evidence="5" id="KW-1185">Reference proteome</keyword>
<organism evidence="4 5">
    <name type="scientific">Cellulomonas humilata</name>
    <dbReference type="NCBI Taxonomy" id="144055"/>
    <lineage>
        <taxon>Bacteria</taxon>
        <taxon>Bacillati</taxon>
        <taxon>Actinomycetota</taxon>
        <taxon>Actinomycetes</taxon>
        <taxon>Micrococcales</taxon>
        <taxon>Cellulomonadaceae</taxon>
        <taxon>Cellulomonas</taxon>
    </lineage>
</organism>
<dbReference type="Pfam" id="PF12804">
    <property type="entry name" value="NTP_transf_3"/>
    <property type="match status" value="1"/>
</dbReference>
<dbReference type="InterPro" id="IPR029044">
    <property type="entry name" value="Nucleotide-diphossugar_trans"/>
</dbReference>
<accession>A0ABU0EB60</accession>
<protein>
    <submittedName>
        <fullName evidence="4">Molybdopterin-guanine dinucleotide biosynthesis protein A</fullName>
    </submittedName>
</protein>
<dbReference type="InterPro" id="IPR025877">
    <property type="entry name" value="MobA-like_NTP_Trfase"/>
</dbReference>
<dbReference type="RefSeq" id="WP_307490050.1">
    <property type="nucleotide sequence ID" value="NZ_JAUSVB010000001.1"/>
</dbReference>
<gene>
    <name evidence="4" type="ORF">J2X26_000808</name>
</gene>